<dbReference type="InterPro" id="IPR036188">
    <property type="entry name" value="FAD/NAD-bd_sf"/>
</dbReference>
<evidence type="ECO:0000256" key="4">
    <source>
        <dbReference type="ARBA" id="ARBA00022827"/>
    </source>
</evidence>
<dbReference type="Gene3D" id="3.50.50.60">
    <property type="entry name" value="FAD/NAD(P)-binding domain"/>
    <property type="match status" value="2"/>
</dbReference>
<reference evidence="9 10" key="1">
    <citation type="submission" date="2020-08" db="EMBL/GenBank/DDBJ databases">
        <title>Sequencing the genomes of 1000 actinobacteria strains.</title>
        <authorList>
            <person name="Klenk H.-P."/>
        </authorList>
    </citation>
    <scope>NUCLEOTIDE SEQUENCE [LARGE SCALE GENOMIC DNA]</scope>
    <source>
        <strain evidence="9 10">DSM 28967</strain>
    </source>
</reference>
<proteinExistence type="inferred from homology"/>
<dbReference type="PRINTS" id="PR00368">
    <property type="entry name" value="FADPNR"/>
</dbReference>
<dbReference type="SUPFAM" id="SSF51905">
    <property type="entry name" value="FAD/NAD(P)-binding domain"/>
    <property type="match status" value="1"/>
</dbReference>
<keyword evidence="10" id="KW-1185">Reference proteome</keyword>
<evidence type="ECO:0000256" key="2">
    <source>
        <dbReference type="ARBA" id="ARBA00009130"/>
    </source>
</evidence>
<name>A0A7W9MXW1_9ACTN</name>
<comment type="cofactor">
    <cofactor evidence="1">
        <name>FAD</name>
        <dbReference type="ChEBI" id="CHEBI:57692"/>
    </cofactor>
</comment>
<dbReference type="InterPro" id="IPR004099">
    <property type="entry name" value="Pyr_nucl-diS_OxRdtase_dimer"/>
</dbReference>
<comment type="caution">
    <text evidence="9">The sequence shown here is derived from an EMBL/GenBank/DDBJ whole genome shotgun (WGS) entry which is preliminary data.</text>
</comment>
<keyword evidence="6" id="KW-0676">Redox-active center</keyword>
<dbReference type="RefSeq" id="WP_184802973.1">
    <property type="nucleotide sequence ID" value="NZ_JACHMY010000001.1"/>
</dbReference>
<feature type="domain" description="FAD/NAD(P)-binding" evidence="8">
    <location>
        <begin position="1"/>
        <end position="309"/>
    </location>
</feature>
<evidence type="ECO:0000259" key="8">
    <source>
        <dbReference type="Pfam" id="PF07992"/>
    </source>
</evidence>
<accession>A0A7W9MXW1</accession>
<evidence type="ECO:0000256" key="3">
    <source>
        <dbReference type="ARBA" id="ARBA00022630"/>
    </source>
</evidence>
<gene>
    <name evidence="9" type="ORF">HDA39_007275</name>
</gene>
<feature type="domain" description="Pyridine nucleotide-disulphide oxidoreductase dimerisation" evidence="7">
    <location>
        <begin position="336"/>
        <end position="434"/>
    </location>
</feature>
<dbReference type="PANTHER" id="PTHR43429">
    <property type="entry name" value="PYRIDINE NUCLEOTIDE-DISULFIDE OXIDOREDUCTASE DOMAIN-CONTAINING"/>
    <property type="match status" value="1"/>
</dbReference>
<dbReference type="Proteomes" id="UP000549971">
    <property type="component" value="Unassembled WGS sequence"/>
</dbReference>
<organism evidence="9 10">
    <name type="scientific">Kribbella italica</name>
    <dbReference type="NCBI Taxonomy" id="1540520"/>
    <lineage>
        <taxon>Bacteria</taxon>
        <taxon>Bacillati</taxon>
        <taxon>Actinomycetota</taxon>
        <taxon>Actinomycetes</taxon>
        <taxon>Propionibacteriales</taxon>
        <taxon>Kribbellaceae</taxon>
        <taxon>Kribbella</taxon>
    </lineage>
</organism>
<dbReference type="Pfam" id="PF07992">
    <property type="entry name" value="Pyr_redox_2"/>
    <property type="match status" value="1"/>
</dbReference>
<dbReference type="InterPro" id="IPR050260">
    <property type="entry name" value="FAD-bd_OxRdtase"/>
</dbReference>
<comment type="similarity">
    <text evidence="2">Belongs to the class-III pyridine nucleotide-disulfide oxidoreductase family.</text>
</comment>
<protein>
    <submittedName>
        <fullName evidence="9">NADPH-dependent 2,4-dienoyl-CoA reductase/sulfur reductase-like enzyme</fullName>
    </submittedName>
</protein>
<evidence type="ECO:0000259" key="7">
    <source>
        <dbReference type="Pfam" id="PF02852"/>
    </source>
</evidence>
<dbReference type="GO" id="GO:0016491">
    <property type="term" value="F:oxidoreductase activity"/>
    <property type="evidence" value="ECO:0007669"/>
    <property type="project" value="UniProtKB-KW"/>
</dbReference>
<evidence type="ECO:0000256" key="6">
    <source>
        <dbReference type="ARBA" id="ARBA00023284"/>
    </source>
</evidence>
<keyword evidence="5" id="KW-0560">Oxidoreductase</keyword>
<keyword evidence="4" id="KW-0274">FAD</keyword>
<evidence type="ECO:0000313" key="10">
    <source>
        <dbReference type="Proteomes" id="UP000549971"/>
    </source>
</evidence>
<dbReference type="PANTHER" id="PTHR43429:SF1">
    <property type="entry name" value="NAD(P)H SULFUR OXIDOREDUCTASE (COA-DEPENDENT)"/>
    <property type="match status" value="1"/>
</dbReference>
<dbReference type="Pfam" id="PF02852">
    <property type="entry name" value="Pyr_redox_dim"/>
    <property type="match status" value="1"/>
</dbReference>
<dbReference type="AlphaFoldDB" id="A0A7W9MXW1"/>
<evidence type="ECO:0000256" key="1">
    <source>
        <dbReference type="ARBA" id="ARBA00001974"/>
    </source>
</evidence>
<dbReference type="PRINTS" id="PR00411">
    <property type="entry name" value="PNDRDTASEI"/>
</dbReference>
<dbReference type="InterPro" id="IPR016156">
    <property type="entry name" value="FAD/NAD-linked_Rdtase_dimer_sf"/>
</dbReference>
<evidence type="ECO:0000256" key="5">
    <source>
        <dbReference type="ARBA" id="ARBA00023002"/>
    </source>
</evidence>
<keyword evidence="3" id="KW-0285">Flavoprotein</keyword>
<dbReference type="SUPFAM" id="SSF55424">
    <property type="entry name" value="FAD/NAD-linked reductases, dimerisation (C-terminal) domain"/>
    <property type="match status" value="1"/>
</dbReference>
<sequence>MRILIVGGSDAGISAALRAREYAPDSTVTMLLADEYPNFSICGIPYHLSGEVPDWRDLAHRTAADIAASGIDVRINHTVTAVDPTAKSVTATTPDCPVELTFDRLVIGTGADPLRPPIAGLDSLGPADGVHLLHTMGEARRLDADLESRGVRRVVIIGAGYIGIEMAEALTNRGVAVAVLERLDNVLPRTLDQQLAAEITAELEAHGVEVRCGTTVTELRREGDGLTVVAADGERSADAVLVVSGVKPATALAAASGVELDNRGAIVVDRQMRTNVPDVWAAGDCVHTHHALLTEPSYVPLGTTAHKQGRIAGENAAGGSKEFAGIVGTQVVRVFERVVAATGLRDQEASAAGYVPFTVQTTADDHKRYYPGATPIQVRLTGDRETGRLLGAQLVGTHGAEIAKRVDTYAVALQHGLSVEQLLDLDLAYTPPLGSPWDAIQVAAQNWLAAR</sequence>
<dbReference type="InterPro" id="IPR023753">
    <property type="entry name" value="FAD/NAD-binding_dom"/>
</dbReference>
<dbReference type="EMBL" id="JACHMY010000001">
    <property type="protein sequence ID" value="MBB5840541.1"/>
    <property type="molecule type" value="Genomic_DNA"/>
</dbReference>
<evidence type="ECO:0000313" key="9">
    <source>
        <dbReference type="EMBL" id="MBB5840541.1"/>
    </source>
</evidence>